<evidence type="ECO:0000256" key="3">
    <source>
        <dbReference type="RuleBase" id="RU000489"/>
    </source>
</evidence>
<evidence type="ECO:0000259" key="6">
    <source>
        <dbReference type="PROSITE" id="PS51910"/>
    </source>
</evidence>
<dbReference type="InterPro" id="IPR011583">
    <property type="entry name" value="Chitinase_II/V-like_cat"/>
</dbReference>
<dbReference type="Pfam" id="PF07833">
    <property type="entry name" value="Cu_amine_oxidN1"/>
    <property type="match status" value="1"/>
</dbReference>
<dbReference type="InterPro" id="IPR036582">
    <property type="entry name" value="Mao_N_sf"/>
</dbReference>
<dbReference type="Pfam" id="PF00704">
    <property type="entry name" value="Glyco_hydro_18"/>
    <property type="match status" value="1"/>
</dbReference>
<dbReference type="SUPFAM" id="SSF55383">
    <property type="entry name" value="Copper amine oxidase, domain N"/>
    <property type="match status" value="1"/>
</dbReference>
<dbReference type="CAZy" id="GH18">
    <property type="family name" value="Glycoside Hydrolase Family 18"/>
</dbReference>
<dbReference type="SUPFAM" id="SSF51445">
    <property type="entry name" value="(Trans)glycosidases"/>
    <property type="match status" value="1"/>
</dbReference>
<dbReference type="PANTHER" id="PTHR46066">
    <property type="entry name" value="CHITINASE DOMAIN-CONTAINING PROTEIN 1 FAMILY MEMBER"/>
    <property type="match status" value="1"/>
</dbReference>
<dbReference type="InterPro" id="IPR012854">
    <property type="entry name" value="Cu_amine_oxidase-like_N"/>
</dbReference>
<keyword evidence="2 3" id="KW-0326">Glycosidase</keyword>
<feature type="chain" id="PRO_5003033394" evidence="5">
    <location>
        <begin position="19"/>
        <end position="553"/>
    </location>
</feature>
<keyword evidence="5" id="KW-0732">Signal</keyword>
<feature type="non-terminal residue" evidence="7">
    <location>
        <position position="553"/>
    </location>
</feature>
<dbReference type="GO" id="GO:0008061">
    <property type="term" value="F:chitin binding"/>
    <property type="evidence" value="ECO:0007669"/>
    <property type="project" value="InterPro"/>
</dbReference>
<dbReference type="GO" id="GO:0005975">
    <property type="term" value="P:carbohydrate metabolic process"/>
    <property type="evidence" value="ECO:0007669"/>
    <property type="project" value="InterPro"/>
</dbReference>
<protein>
    <submittedName>
        <fullName evidence="7">Gh18 chitinase-like domain</fullName>
    </submittedName>
</protein>
<dbReference type="Gene3D" id="3.10.50.10">
    <property type="match status" value="1"/>
</dbReference>
<evidence type="ECO:0000256" key="5">
    <source>
        <dbReference type="SAM" id="SignalP"/>
    </source>
</evidence>
<dbReference type="GO" id="GO:0004553">
    <property type="term" value="F:hydrolase activity, hydrolyzing O-glycosyl compounds"/>
    <property type="evidence" value="ECO:0007669"/>
    <property type="project" value="InterPro"/>
</dbReference>
<sequence length="553" mass="62662">MFKKVVMGLTLLALVALAVTKFMPVGDMVDPLTYFDEFQGNEYNLVYKDQRIDLKDPVKIIDGNIYICYEAINNYLNTSIFYDESEQIMTLTEAKNVLRLYPNKDKGLLNGKKVEAPYILKEIDGKLYVSAELLKDKAGIEIIQGEENKLFILDDITDNKQIGTIKRITSLRTRPLKKTTVLKNLKKGEKVVVFSSENGFVRVRSEQGIVGYIPENNVIAIRNVEGTAINSSDNWPSNPLGEKVKLVWDQVTVQTAGDWENAKYSKITEANVISPTWFQFADAKGDLSDLGNKAYIDNAHKRGLMVWALLSHNFTEPQLTAQVLSSTTKRQHVINQLIEKAKTYGYDGVNIDIENIQTETSKVWVQFMRELYPQLKNAGIVVTVDVYMPSDWSNHYERGKIANLCDYFIVMAYDQYHLGSEEAGSVAEIPWVEEGVKKNLEEVPSDKLVLGIPFYTRLWKETANGLETRSYTMSAAEAKVKEWGVIPTLDSQSGQLYAEKQVEDGVYKIWLEDSNTIADRIQIVNKYNLAGYGAWKLGLETLDCWDSLALLKK</sequence>
<feature type="domain" description="GH18" evidence="6">
    <location>
        <begin position="242"/>
        <end position="553"/>
    </location>
</feature>
<dbReference type="PANTHER" id="PTHR46066:SF2">
    <property type="entry name" value="CHITINASE DOMAIN-CONTAINING PROTEIN 1"/>
    <property type="match status" value="1"/>
</dbReference>
<evidence type="ECO:0000256" key="2">
    <source>
        <dbReference type="ARBA" id="ARBA00023295"/>
    </source>
</evidence>
<dbReference type="PROSITE" id="PS51910">
    <property type="entry name" value="GH18_2"/>
    <property type="match status" value="1"/>
</dbReference>
<dbReference type="SMART" id="SM00636">
    <property type="entry name" value="Glyco_18"/>
    <property type="match status" value="1"/>
</dbReference>
<dbReference type="EMBL" id="GU211336">
    <property type="protein sequence ID" value="ACZ98660.1"/>
    <property type="molecule type" value="Genomic_DNA"/>
</dbReference>
<dbReference type="InterPro" id="IPR001579">
    <property type="entry name" value="Glyco_hydro_18_chit_AS"/>
</dbReference>
<dbReference type="InterPro" id="IPR029070">
    <property type="entry name" value="Chitinase_insertion_sf"/>
</dbReference>
<name>D2KFQ8_9FIRM</name>
<evidence type="ECO:0000256" key="4">
    <source>
        <dbReference type="RuleBase" id="RU004453"/>
    </source>
</evidence>
<dbReference type="InterPro" id="IPR017853">
    <property type="entry name" value="GH"/>
</dbReference>
<evidence type="ECO:0000313" key="7">
    <source>
        <dbReference type="EMBL" id="ACZ98660.1"/>
    </source>
</evidence>
<proteinExistence type="inferred from homology"/>
<feature type="signal peptide" evidence="5">
    <location>
        <begin position="1"/>
        <end position="18"/>
    </location>
</feature>
<evidence type="ECO:0000256" key="1">
    <source>
        <dbReference type="ARBA" id="ARBA00022801"/>
    </source>
</evidence>
<dbReference type="InterPro" id="IPR001223">
    <property type="entry name" value="Glyco_hydro18_cat"/>
</dbReference>
<dbReference type="Gene3D" id="2.30.30.40">
    <property type="entry name" value="SH3 Domains"/>
    <property type="match status" value="1"/>
</dbReference>
<dbReference type="PROSITE" id="PS01095">
    <property type="entry name" value="GH18_1"/>
    <property type="match status" value="1"/>
</dbReference>
<accession>D2KFQ8</accession>
<keyword evidence="1 3" id="KW-0378">Hydrolase</keyword>
<comment type="similarity">
    <text evidence="4">Belongs to the glycosyl hydrolase 18 family.</text>
</comment>
<dbReference type="AlphaFoldDB" id="D2KFQ8"/>
<reference evidence="7" key="1">
    <citation type="journal article" date="2010" name="Appl. Environ. Microbiol.">
        <title>Cellulosilyticum ruminicola, a newly described rumen bacterium that possesses redundant fibrolytic-protein-encoding genes and degrades lignocellulose with multiple carbohydrate- borne fibrolytic enzymes.</title>
        <authorList>
            <person name="Cai S."/>
            <person name="Li J."/>
            <person name="Hu F.Z."/>
            <person name="Zhang K."/>
            <person name="Luo Y."/>
            <person name="Janto B."/>
            <person name="Boissy R."/>
            <person name="Ehrlich G."/>
            <person name="Dong X."/>
        </authorList>
    </citation>
    <scope>NUCLEOTIDE SEQUENCE</scope>
    <source>
        <strain evidence="7">CGMCC 1.5065</strain>
    </source>
</reference>
<organism evidence="7">
    <name type="scientific">Cellulosilyticum ruminicola</name>
    <dbReference type="NCBI Taxonomy" id="425254"/>
    <lineage>
        <taxon>Bacteria</taxon>
        <taxon>Bacillati</taxon>
        <taxon>Bacillota</taxon>
        <taxon>Clostridia</taxon>
        <taxon>Lachnospirales</taxon>
        <taxon>Cellulosilyticaceae</taxon>
        <taxon>Cellulosilyticum</taxon>
    </lineage>
</organism>
<dbReference type="Gene3D" id="3.20.20.80">
    <property type="entry name" value="Glycosidases"/>
    <property type="match status" value="1"/>
</dbReference>